<dbReference type="InterPro" id="IPR025662">
    <property type="entry name" value="Sigma_54_int_dom_ATP-bd_1"/>
</dbReference>
<dbReference type="CDD" id="cd00882">
    <property type="entry name" value="Ras_like_GTPase"/>
    <property type="match status" value="1"/>
</dbReference>
<dbReference type="InterPro" id="IPR006073">
    <property type="entry name" value="GTP-bd"/>
</dbReference>
<comment type="caution">
    <text evidence="3">The sequence shown here is derived from an EMBL/GenBank/DDBJ whole genome shotgun (WGS) entry which is preliminary data.</text>
</comment>
<dbReference type="Pfam" id="PF01926">
    <property type="entry name" value="MMR_HSR1"/>
    <property type="match status" value="1"/>
</dbReference>
<evidence type="ECO:0000313" key="3">
    <source>
        <dbReference type="EMBL" id="KAG1764879.1"/>
    </source>
</evidence>
<dbReference type="AlphaFoldDB" id="A0A9P6ZIA1"/>
<dbReference type="GO" id="GO:0016787">
    <property type="term" value="F:hydrolase activity"/>
    <property type="evidence" value="ECO:0007669"/>
    <property type="project" value="UniProtKB-KW"/>
</dbReference>
<dbReference type="OrthoDB" id="8954335at2759"/>
<dbReference type="InterPro" id="IPR027417">
    <property type="entry name" value="P-loop_NTPase"/>
</dbReference>
<dbReference type="EMBL" id="JABBWD010000117">
    <property type="protein sequence ID" value="KAG1764879.1"/>
    <property type="molecule type" value="Genomic_DNA"/>
</dbReference>
<protein>
    <submittedName>
        <fullName evidence="3">P-loop containing nucleoside triphosphate hydrolase protein</fullName>
    </submittedName>
</protein>
<accession>A0A9P6ZIA1</accession>
<dbReference type="GO" id="GO:0005525">
    <property type="term" value="F:GTP binding"/>
    <property type="evidence" value="ECO:0007669"/>
    <property type="project" value="InterPro"/>
</dbReference>
<reference evidence="3" key="1">
    <citation type="journal article" date="2020" name="New Phytol.">
        <title>Comparative genomics reveals dynamic genome evolution in host specialist ectomycorrhizal fungi.</title>
        <authorList>
            <person name="Lofgren L.A."/>
            <person name="Nguyen N.H."/>
            <person name="Vilgalys R."/>
            <person name="Ruytinx J."/>
            <person name="Liao H.L."/>
            <person name="Branco S."/>
            <person name="Kuo A."/>
            <person name="LaButti K."/>
            <person name="Lipzen A."/>
            <person name="Andreopoulos W."/>
            <person name="Pangilinan J."/>
            <person name="Riley R."/>
            <person name="Hundley H."/>
            <person name="Na H."/>
            <person name="Barry K."/>
            <person name="Grigoriev I.V."/>
            <person name="Stajich J.E."/>
            <person name="Kennedy P.G."/>
        </authorList>
    </citation>
    <scope>NUCLEOTIDE SEQUENCE</scope>
    <source>
        <strain evidence="3">DOB743</strain>
    </source>
</reference>
<dbReference type="Proteomes" id="UP000714275">
    <property type="component" value="Unassembled WGS sequence"/>
</dbReference>
<feature type="domain" description="G" evidence="2">
    <location>
        <begin position="77"/>
        <end position="151"/>
    </location>
</feature>
<keyword evidence="4" id="KW-1185">Reference proteome</keyword>
<dbReference type="SUPFAM" id="SSF52540">
    <property type="entry name" value="P-loop containing nucleoside triphosphate hydrolases"/>
    <property type="match status" value="1"/>
</dbReference>
<feature type="compositionally biased region" description="Polar residues" evidence="1">
    <location>
        <begin position="52"/>
        <end position="64"/>
    </location>
</feature>
<evidence type="ECO:0000259" key="2">
    <source>
        <dbReference type="Pfam" id="PF01926"/>
    </source>
</evidence>
<sequence length="460" mass="51909">MTSATWFTIKLRTSRWFDRQASRNMNRDNHHCLLKRHPTAQYTRPYGRSVVSDESGSPPKASSSNHERQTRPRKRNIVIFGESGSGKSSVINAITQTQRAKTSSDATGCTFSYQRYPVDISGQSYVLFDTAGLNEGNISAVPAAKAEKELKSLLRGLMSPGSDGIGLLVYCVRSTRARQALIRNYNLFYSVICRKKVPIVVVVTGLENEADMQAWWHTNAKEFKIRGMHFQDHACVTTLHKHQGISDVFTRRITESRDMMRNLIVDNCSEWAVDDTWFNQSLADARYAMKHNWNSERSSPSTLIICGASPEEEEGLAHFGGEAYRVRPVPQPESTSSAKGGHEGDLLIYYAHADTLSMHMARRMFYAFYTAYRGNMVPVVIVVKGLNDRKSARQWVDRYIKHPGAGLLFSTFSPADLGDNYLRRHAEQDLHDLIRHSCLVRSVVKGGGVLKRFARLLGWP</sequence>
<dbReference type="Gene3D" id="3.40.50.300">
    <property type="entry name" value="P-loop containing nucleotide triphosphate hydrolases"/>
    <property type="match status" value="1"/>
</dbReference>
<organism evidence="3 4">
    <name type="scientific">Suillus placidus</name>
    <dbReference type="NCBI Taxonomy" id="48579"/>
    <lineage>
        <taxon>Eukaryota</taxon>
        <taxon>Fungi</taxon>
        <taxon>Dikarya</taxon>
        <taxon>Basidiomycota</taxon>
        <taxon>Agaricomycotina</taxon>
        <taxon>Agaricomycetes</taxon>
        <taxon>Agaricomycetidae</taxon>
        <taxon>Boletales</taxon>
        <taxon>Suillineae</taxon>
        <taxon>Suillaceae</taxon>
        <taxon>Suillus</taxon>
    </lineage>
</organism>
<keyword evidence="3" id="KW-0378">Hydrolase</keyword>
<name>A0A9P6ZIA1_9AGAM</name>
<evidence type="ECO:0000256" key="1">
    <source>
        <dbReference type="SAM" id="MobiDB-lite"/>
    </source>
</evidence>
<feature type="region of interest" description="Disordered" evidence="1">
    <location>
        <begin position="28"/>
        <end position="75"/>
    </location>
</feature>
<proteinExistence type="predicted"/>
<evidence type="ECO:0000313" key="4">
    <source>
        <dbReference type="Proteomes" id="UP000714275"/>
    </source>
</evidence>
<gene>
    <name evidence="3" type="ORF">EV702DRAFT_91156</name>
</gene>
<dbReference type="PROSITE" id="PS00675">
    <property type="entry name" value="SIGMA54_INTERACT_1"/>
    <property type="match status" value="1"/>
</dbReference>